<dbReference type="RefSeq" id="WP_135943077.1">
    <property type="nucleotide sequence ID" value="NZ_BMEI01000001.1"/>
</dbReference>
<dbReference type="AlphaFoldDB" id="A0A4S2HE62"/>
<keyword evidence="5" id="KW-1185">Reference proteome</keyword>
<evidence type="ECO:0000313" key="4">
    <source>
        <dbReference type="EMBL" id="TGY93882.1"/>
    </source>
</evidence>
<dbReference type="GO" id="GO:0004407">
    <property type="term" value="F:histone deacetylase activity"/>
    <property type="evidence" value="ECO:0007669"/>
    <property type="project" value="TreeGrafter"/>
</dbReference>
<dbReference type="PANTHER" id="PTHR10625">
    <property type="entry name" value="HISTONE DEACETYLASE HDAC1-RELATED"/>
    <property type="match status" value="1"/>
</dbReference>
<dbReference type="Proteomes" id="UP000305451">
    <property type="component" value="Unassembled WGS sequence"/>
</dbReference>
<dbReference type="SUPFAM" id="SSF52768">
    <property type="entry name" value="Arginase/deacetylase"/>
    <property type="match status" value="1"/>
</dbReference>
<dbReference type="InterPro" id="IPR023801">
    <property type="entry name" value="His_deacetylse_dom"/>
</dbReference>
<dbReference type="InterPro" id="IPR037138">
    <property type="entry name" value="His_deacetylse_dom_sf"/>
</dbReference>
<dbReference type="Gene3D" id="3.40.800.20">
    <property type="entry name" value="Histone deacetylase domain"/>
    <property type="match status" value="1"/>
</dbReference>
<evidence type="ECO:0000313" key="5">
    <source>
        <dbReference type="Proteomes" id="UP000305451"/>
    </source>
</evidence>
<dbReference type="GO" id="GO:0040029">
    <property type="term" value="P:epigenetic regulation of gene expression"/>
    <property type="evidence" value="ECO:0007669"/>
    <property type="project" value="TreeGrafter"/>
</dbReference>
<dbReference type="CDD" id="cd11599">
    <property type="entry name" value="HDAC_classII_2"/>
    <property type="match status" value="1"/>
</dbReference>
<dbReference type="PANTHER" id="PTHR10625:SF10">
    <property type="entry name" value="HISTONE DEACETYLASE HDAC1"/>
    <property type="match status" value="1"/>
</dbReference>
<gene>
    <name evidence="4" type="ORF">E5162_00900</name>
</gene>
<protein>
    <submittedName>
        <fullName evidence="4">Histone deacetylase family protein</fullName>
    </submittedName>
</protein>
<feature type="compositionally biased region" description="Basic and acidic residues" evidence="2">
    <location>
        <begin position="10"/>
        <end position="23"/>
    </location>
</feature>
<evidence type="ECO:0000259" key="3">
    <source>
        <dbReference type="Pfam" id="PF00850"/>
    </source>
</evidence>
<organism evidence="4 5">
    <name type="scientific">Marinicauda pacifica</name>
    <dbReference type="NCBI Taxonomy" id="1133559"/>
    <lineage>
        <taxon>Bacteria</taxon>
        <taxon>Pseudomonadati</taxon>
        <taxon>Pseudomonadota</taxon>
        <taxon>Alphaproteobacteria</taxon>
        <taxon>Maricaulales</taxon>
        <taxon>Maricaulaceae</taxon>
        <taxon>Marinicauda</taxon>
    </lineage>
</organism>
<dbReference type="InterPro" id="IPR023696">
    <property type="entry name" value="Ureohydrolase_dom_sf"/>
</dbReference>
<reference evidence="4 5" key="1">
    <citation type="journal article" date="2013" name="Int. J. Syst. Evol. Microbiol.">
        <title>Marinicauda pacifica gen. nov., sp. nov., a prosthecate alphaproteobacterium of the family Hyphomonadaceae isolated from deep seawater.</title>
        <authorList>
            <person name="Zhang X.Y."/>
            <person name="Li G.W."/>
            <person name="Wang C.S."/>
            <person name="Zhang Y.J."/>
            <person name="Xu X.W."/>
            <person name="Li H."/>
            <person name="Liu A."/>
            <person name="Liu C."/>
            <person name="Xie B.B."/>
            <person name="Qin Q.L."/>
            <person name="Xu Z."/>
            <person name="Chen X.L."/>
            <person name="Zhou B.C."/>
            <person name="Zhang Y.Z."/>
        </authorList>
    </citation>
    <scope>NUCLEOTIDE SEQUENCE [LARGE SCALE GENOMIC DNA]</scope>
    <source>
        <strain evidence="4 5">P-1 km-3</strain>
    </source>
</reference>
<evidence type="ECO:0000256" key="2">
    <source>
        <dbReference type="SAM" id="MobiDB-lite"/>
    </source>
</evidence>
<feature type="region of interest" description="Disordered" evidence="2">
    <location>
        <begin position="1"/>
        <end position="23"/>
    </location>
</feature>
<feature type="domain" description="Histone deacetylase" evidence="3">
    <location>
        <begin position="20"/>
        <end position="301"/>
    </location>
</feature>
<accession>A0A4S2HE62</accession>
<sequence>MKLRVYTTEAGKDHVPPAEHPESPERLKAIERALSRFETLDRVNARAATRDEVGRVHSSRHVDFVYSKSPFTDLASLDADTWMSPGSLEAALQACGGAIQAVDDVMAGEIEAGFVAARPPGHHAEPDRSMGFCLFNQIAVAAAHAIQAHDCTSVTIVDFDVHHGNGTQAYAESEGRVFFASIHQDWLYPGTGSADDSSDRILNLTVERGAGSSIWREALEEHIFPRLAEAPPDILFVSAGFDGHRDDPLAGLELDEDDFEWIGTRLAELTRESAHPRLVCTLEGGYDIKALESSLERFLRAVAAA</sequence>
<comment type="caution">
    <text evidence="4">The sequence shown here is derived from an EMBL/GenBank/DDBJ whole genome shotgun (WGS) entry which is preliminary data.</text>
</comment>
<proteinExistence type="inferred from homology"/>
<evidence type="ECO:0000256" key="1">
    <source>
        <dbReference type="ARBA" id="ARBA00005947"/>
    </source>
</evidence>
<name>A0A4S2HE62_9PROT</name>
<comment type="similarity">
    <text evidence="1">Belongs to the histone deacetylase family.</text>
</comment>
<dbReference type="OrthoDB" id="9808367at2"/>
<dbReference type="InterPro" id="IPR000286">
    <property type="entry name" value="HDACs"/>
</dbReference>
<dbReference type="Pfam" id="PF00850">
    <property type="entry name" value="Hist_deacetyl"/>
    <property type="match status" value="1"/>
</dbReference>
<dbReference type="PRINTS" id="PR01270">
    <property type="entry name" value="HDASUPER"/>
</dbReference>
<dbReference type="EMBL" id="SRXV01000001">
    <property type="protein sequence ID" value="TGY93882.1"/>
    <property type="molecule type" value="Genomic_DNA"/>
</dbReference>